<dbReference type="GO" id="GO:0005737">
    <property type="term" value="C:cytoplasm"/>
    <property type="evidence" value="ECO:0007669"/>
    <property type="project" value="UniProtKB-ARBA"/>
</dbReference>
<evidence type="ECO:0000313" key="8">
    <source>
        <dbReference type="EMBL" id="SFO15025.1"/>
    </source>
</evidence>
<dbReference type="Pfam" id="PF03328">
    <property type="entry name" value="HpcH_HpaI"/>
    <property type="match status" value="1"/>
</dbReference>
<comment type="cofactor">
    <cofactor evidence="1">
        <name>a divalent metal cation</name>
        <dbReference type="ChEBI" id="CHEBI:60240"/>
    </cofactor>
</comment>
<reference evidence="8 9" key="1">
    <citation type="submission" date="2016-10" db="EMBL/GenBank/DDBJ databases">
        <authorList>
            <person name="de Groot N.N."/>
        </authorList>
    </citation>
    <scope>NUCLEOTIDE SEQUENCE [LARGE SCALE GENOMIC DNA]</scope>
    <source>
        <strain evidence="8 9">CGMCC 1.9157</strain>
    </source>
</reference>
<evidence type="ECO:0000256" key="1">
    <source>
        <dbReference type="ARBA" id="ARBA00001968"/>
    </source>
</evidence>
<dbReference type="InterPro" id="IPR040442">
    <property type="entry name" value="Pyrv_kinase-like_dom_sf"/>
</dbReference>
<evidence type="ECO:0000256" key="2">
    <source>
        <dbReference type="ARBA" id="ARBA00005568"/>
    </source>
</evidence>
<keyword evidence="3" id="KW-0479">Metal-binding</keyword>
<dbReference type="RefSeq" id="WP_210186696.1">
    <property type="nucleotide sequence ID" value="NZ_FOVR01000003.1"/>
</dbReference>
<dbReference type="Gene3D" id="3.20.20.60">
    <property type="entry name" value="Phosphoenolpyruvate-binding domains"/>
    <property type="match status" value="1"/>
</dbReference>
<protein>
    <submittedName>
        <fullName evidence="8">5-dehydro-4-deoxy-D-glucarate aldolase</fullName>
    </submittedName>
</protein>
<sequence>MTNLINPPENRFMEAIKKGETQFGLWLALTSNIGAEVIGAVGFDWLVLDAEHAPNELTTLIPQLQALRGCGSEPVVRATWNDPVLIKRYMDIGFRTILFPYVQDEKEAEAAVAAMRYPPEGVRGVATMHRSCSYGAEAGYIQSANERACALVQVETASAAERIEQICEVENLGGVFIGPSDLAASMNHLGDPGHKDVQGMMKYLCDECKSKGVPIGTLAPVTADAQRYLEWGYSFVALGAEVALMRNAAMAKLAEFKQA</sequence>
<dbReference type="GO" id="GO:0046872">
    <property type="term" value="F:metal ion binding"/>
    <property type="evidence" value="ECO:0007669"/>
    <property type="project" value="UniProtKB-KW"/>
</dbReference>
<organism evidence="8 9">
    <name type="scientific">Cohaesibacter marisflavi</name>
    <dbReference type="NCBI Taxonomy" id="655353"/>
    <lineage>
        <taxon>Bacteria</taxon>
        <taxon>Pseudomonadati</taxon>
        <taxon>Pseudomonadota</taxon>
        <taxon>Alphaproteobacteria</taxon>
        <taxon>Hyphomicrobiales</taxon>
        <taxon>Cohaesibacteraceae</taxon>
    </lineage>
</organism>
<dbReference type="InterPro" id="IPR015813">
    <property type="entry name" value="Pyrv/PenolPyrv_kinase-like_dom"/>
</dbReference>
<comment type="similarity">
    <text evidence="2">Belongs to the HpcH/HpaI aldolase family.</text>
</comment>
<evidence type="ECO:0000256" key="3">
    <source>
        <dbReference type="ARBA" id="ARBA00022723"/>
    </source>
</evidence>
<gene>
    <name evidence="8" type="ORF">SAMN04488056_103352</name>
</gene>
<dbReference type="AlphaFoldDB" id="A0A1I5EU31"/>
<evidence type="ECO:0000256" key="4">
    <source>
        <dbReference type="ARBA" id="ARBA00023239"/>
    </source>
</evidence>
<dbReference type="InterPro" id="IPR050251">
    <property type="entry name" value="HpcH-HpaI_aldolase"/>
</dbReference>
<dbReference type="Proteomes" id="UP000199236">
    <property type="component" value="Unassembled WGS sequence"/>
</dbReference>
<evidence type="ECO:0000256" key="6">
    <source>
        <dbReference type="ARBA" id="ARBA00045074"/>
    </source>
</evidence>
<dbReference type="InterPro" id="IPR005000">
    <property type="entry name" value="Aldolase/citrate-lyase_domain"/>
</dbReference>
<feature type="domain" description="HpcH/HpaI aldolase/citrate lyase" evidence="7">
    <location>
        <begin position="22"/>
        <end position="248"/>
    </location>
</feature>
<dbReference type="PANTHER" id="PTHR30502:SF4">
    <property type="entry name" value="5-KETO-4-DEOXY-D-GLUCARATE ALDOLASE"/>
    <property type="match status" value="1"/>
</dbReference>
<accession>A0A1I5EU31</accession>
<evidence type="ECO:0000259" key="7">
    <source>
        <dbReference type="Pfam" id="PF03328"/>
    </source>
</evidence>
<proteinExistence type="inferred from homology"/>
<evidence type="ECO:0000313" key="9">
    <source>
        <dbReference type="Proteomes" id="UP000199236"/>
    </source>
</evidence>
<keyword evidence="9" id="KW-1185">Reference proteome</keyword>
<comment type="catalytic activity">
    <reaction evidence="6">
        <text>D-glyceraldehyde + pyruvate = 2-dehydro-3-deoxy-L-galactonate</text>
        <dbReference type="Rhea" id="RHEA:80055"/>
        <dbReference type="ChEBI" id="CHEBI:15361"/>
        <dbReference type="ChEBI" id="CHEBI:17378"/>
        <dbReference type="ChEBI" id="CHEBI:75545"/>
    </reaction>
</comment>
<dbReference type="GO" id="GO:0016832">
    <property type="term" value="F:aldehyde-lyase activity"/>
    <property type="evidence" value="ECO:0007669"/>
    <property type="project" value="TreeGrafter"/>
</dbReference>
<keyword evidence="4" id="KW-0456">Lyase</keyword>
<dbReference type="SUPFAM" id="SSF51621">
    <property type="entry name" value="Phosphoenolpyruvate/pyruvate domain"/>
    <property type="match status" value="1"/>
</dbReference>
<dbReference type="EMBL" id="FOVR01000003">
    <property type="protein sequence ID" value="SFO15025.1"/>
    <property type="molecule type" value="Genomic_DNA"/>
</dbReference>
<dbReference type="FunFam" id="3.20.20.60:FF:000004">
    <property type="entry name" value="5-keto-4-deoxy-D-glucarate aldolase"/>
    <property type="match status" value="1"/>
</dbReference>
<dbReference type="STRING" id="655353.SAMN04488056_103352"/>
<name>A0A1I5EU31_9HYPH</name>
<dbReference type="PANTHER" id="PTHR30502">
    <property type="entry name" value="2-KETO-3-DEOXY-L-RHAMNONATE ALDOLASE"/>
    <property type="match status" value="1"/>
</dbReference>
<evidence type="ECO:0000256" key="5">
    <source>
        <dbReference type="ARBA" id="ARBA00023317"/>
    </source>
</evidence>
<keyword evidence="5" id="KW-0670">Pyruvate</keyword>